<dbReference type="Pfam" id="PF04203">
    <property type="entry name" value="Sortase"/>
    <property type="match status" value="1"/>
</dbReference>
<proteinExistence type="predicted"/>
<reference evidence="3 4" key="1">
    <citation type="submission" date="2017-09" db="EMBL/GenBank/DDBJ databases">
        <authorList>
            <person name="Lee N."/>
            <person name="Cho B.-K."/>
        </authorList>
    </citation>
    <scope>NUCLEOTIDE SEQUENCE [LARGE SCALE GENOMIC DNA]</scope>
    <source>
        <strain evidence="3 4">ATCC 27476</strain>
    </source>
</reference>
<dbReference type="RefSeq" id="WP_132754433.1">
    <property type="nucleotide sequence ID" value="NZ_BNBW01000001.1"/>
</dbReference>
<dbReference type="NCBIfam" id="NF033748">
    <property type="entry name" value="class_F_sortase"/>
    <property type="match status" value="1"/>
</dbReference>
<dbReference type="InterPro" id="IPR023365">
    <property type="entry name" value="Sortase_dom-sf"/>
</dbReference>
<evidence type="ECO:0000256" key="1">
    <source>
        <dbReference type="ARBA" id="ARBA00022801"/>
    </source>
</evidence>
<dbReference type="AlphaFoldDB" id="A0A5J6JAJ7"/>
<dbReference type="Proteomes" id="UP000325563">
    <property type="component" value="Chromosome"/>
</dbReference>
<evidence type="ECO:0000313" key="4">
    <source>
        <dbReference type="Proteomes" id="UP000325563"/>
    </source>
</evidence>
<dbReference type="GO" id="GO:0016787">
    <property type="term" value="F:hydrolase activity"/>
    <property type="evidence" value="ECO:0007669"/>
    <property type="project" value="UniProtKB-KW"/>
</dbReference>
<sequence length="232" mass="24757">MTEDESEQPPRRRSPWGVLALVMLSGLAMMRNGADVGDGPPQPTAAAAVGVPAERLPADPPAQGEQPMRQQGEARPEVAPLEHSSVQRIRIPNIKVDAPVMTVGLDAQGWIEAPPPQDPNLAGWYLNGISPGQRGSAVIVGHVDNANGPAVFYGLGSLRKGNHIEVERYDGHTAVFEVYGVEVFSKETFPGARVYGDNGHAELRVITCGGGYSKARGYDGNVVVFARMVEAR</sequence>
<organism evidence="3 4">
    <name type="scientific">Streptomyces vinaceus</name>
    <dbReference type="NCBI Taxonomy" id="1960"/>
    <lineage>
        <taxon>Bacteria</taxon>
        <taxon>Bacillati</taxon>
        <taxon>Actinomycetota</taxon>
        <taxon>Actinomycetes</taxon>
        <taxon>Kitasatosporales</taxon>
        <taxon>Streptomycetaceae</taxon>
        <taxon>Streptomyces</taxon>
    </lineage>
</organism>
<dbReference type="SUPFAM" id="SSF63817">
    <property type="entry name" value="Sortase"/>
    <property type="match status" value="1"/>
</dbReference>
<name>A0A5J6JAJ7_STRVI</name>
<dbReference type="KEGG" id="svn:CP980_05225"/>
<accession>A0A5J6JAJ7</accession>
<dbReference type="EMBL" id="CP023692">
    <property type="protein sequence ID" value="QEV44548.1"/>
    <property type="molecule type" value="Genomic_DNA"/>
</dbReference>
<dbReference type="InterPro" id="IPR005754">
    <property type="entry name" value="Sortase"/>
</dbReference>
<dbReference type="InterPro" id="IPR042001">
    <property type="entry name" value="Sortase_F"/>
</dbReference>
<evidence type="ECO:0000256" key="2">
    <source>
        <dbReference type="SAM" id="MobiDB-lite"/>
    </source>
</evidence>
<evidence type="ECO:0000313" key="3">
    <source>
        <dbReference type="EMBL" id="QEV44548.1"/>
    </source>
</evidence>
<protein>
    <submittedName>
        <fullName evidence="3">Class F sortase</fullName>
    </submittedName>
</protein>
<dbReference type="GeneID" id="95609964"/>
<gene>
    <name evidence="3" type="ORF">CP980_05225</name>
</gene>
<dbReference type="Gene3D" id="2.40.260.10">
    <property type="entry name" value="Sortase"/>
    <property type="match status" value="1"/>
</dbReference>
<keyword evidence="4" id="KW-1185">Reference proteome</keyword>
<keyword evidence="1" id="KW-0378">Hydrolase</keyword>
<dbReference type="CDD" id="cd05829">
    <property type="entry name" value="Sortase_F"/>
    <property type="match status" value="1"/>
</dbReference>
<feature type="region of interest" description="Disordered" evidence="2">
    <location>
        <begin position="31"/>
        <end position="81"/>
    </location>
</feature>